<evidence type="ECO:0000313" key="1">
    <source>
        <dbReference type="EMBL" id="MFC5438691.1"/>
    </source>
</evidence>
<dbReference type="RefSeq" id="WP_377337895.1">
    <property type="nucleotide sequence ID" value="NZ_JALBWS010000015.1"/>
</dbReference>
<sequence length="119" mass="12662">MAAAINSKTTWLKMRKHFPTVAICIFAPTLFPEIMGVSHAFGDGIVTVTLYVAAACGALREYPPDAAQTRPLRWLRLHGSPAFDSAAFVSVKAVREVMEGAESQAVGAAEGHTGQLTTC</sequence>
<evidence type="ECO:0000313" key="2">
    <source>
        <dbReference type="Proteomes" id="UP001596018"/>
    </source>
</evidence>
<protein>
    <recommendedName>
        <fullName evidence="3">DUF1232 domain-containing protein</fullName>
    </recommendedName>
</protein>
<gene>
    <name evidence="1" type="ORF">ACFPK0_01545</name>
</gene>
<comment type="caution">
    <text evidence="1">The sequence shown here is derived from an EMBL/GenBank/DDBJ whole genome shotgun (WGS) entry which is preliminary data.</text>
</comment>
<evidence type="ECO:0008006" key="3">
    <source>
        <dbReference type="Google" id="ProtNLM"/>
    </source>
</evidence>
<reference evidence="2" key="1">
    <citation type="journal article" date="2019" name="Int. J. Syst. Evol. Microbiol.">
        <title>The Global Catalogue of Microorganisms (GCM) 10K type strain sequencing project: providing services to taxonomists for standard genome sequencing and annotation.</title>
        <authorList>
            <consortium name="The Broad Institute Genomics Platform"/>
            <consortium name="The Broad Institute Genome Sequencing Center for Infectious Disease"/>
            <person name="Wu L."/>
            <person name="Ma J."/>
        </authorList>
    </citation>
    <scope>NUCLEOTIDE SEQUENCE [LARGE SCALE GENOMIC DNA]</scope>
    <source>
        <strain evidence="2">KACC 12822</strain>
    </source>
</reference>
<name>A0ABW0JS88_9GAMM</name>
<organism evidence="1 2">
    <name type="scientific">Rhodanobacter ginsenosidimutans</name>
    <dbReference type="NCBI Taxonomy" id="490571"/>
    <lineage>
        <taxon>Bacteria</taxon>
        <taxon>Pseudomonadati</taxon>
        <taxon>Pseudomonadota</taxon>
        <taxon>Gammaproteobacteria</taxon>
        <taxon>Lysobacterales</taxon>
        <taxon>Rhodanobacteraceae</taxon>
        <taxon>Rhodanobacter</taxon>
    </lineage>
</organism>
<accession>A0ABW0JS88</accession>
<dbReference type="EMBL" id="JBHSMM010000001">
    <property type="protein sequence ID" value="MFC5438691.1"/>
    <property type="molecule type" value="Genomic_DNA"/>
</dbReference>
<keyword evidence="2" id="KW-1185">Reference proteome</keyword>
<dbReference type="Proteomes" id="UP001596018">
    <property type="component" value="Unassembled WGS sequence"/>
</dbReference>
<proteinExistence type="predicted"/>